<dbReference type="Gene3D" id="2.40.110.10">
    <property type="entry name" value="Butyryl-CoA Dehydrogenase, subunit A, domain 2"/>
    <property type="match status" value="1"/>
</dbReference>
<keyword evidence="1" id="KW-0560">Oxidoreductase</keyword>
<dbReference type="InterPro" id="IPR009100">
    <property type="entry name" value="AcylCoA_DH/oxidase_NM_dom_sf"/>
</dbReference>
<dbReference type="Proteomes" id="UP001390339">
    <property type="component" value="Unassembled WGS sequence"/>
</dbReference>
<comment type="caution">
    <text evidence="2">The sequence shown here is derived from an EMBL/GenBank/DDBJ whole genome shotgun (WGS) entry which is preliminary data.</text>
</comment>
<organism evidence="2 3">
    <name type="scientific">Apiospora arundinis</name>
    <dbReference type="NCBI Taxonomy" id="335852"/>
    <lineage>
        <taxon>Eukaryota</taxon>
        <taxon>Fungi</taxon>
        <taxon>Dikarya</taxon>
        <taxon>Ascomycota</taxon>
        <taxon>Pezizomycotina</taxon>
        <taxon>Sordariomycetes</taxon>
        <taxon>Xylariomycetidae</taxon>
        <taxon>Amphisphaeriales</taxon>
        <taxon>Apiosporaceae</taxon>
        <taxon>Apiospora</taxon>
    </lineage>
</organism>
<reference evidence="2 3" key="1">
    <citation type="journal article" date="2024" name="IMA Fungus">
        <title>Apiospora arundinis, a panoply of carbohydrate-active enzymes and secondary metabolites.</title>
        <authorList>
            <person name="Sorensen T."/>
            <person name="Petersen C."/>
            <person name="Muurmann A.T."/>
            <person name="Christiansen J.V."/>
            <person name="Brundto M.L."/>
            <person name="Overgaard C.K."/>
            <person name="Boysen A.T."/>
            <person name="Wollenberg R.D."/>
            <person name="Larsen T.O."/>
            <person name="Sorensen J.L."/>
            <person name="Nielsen K.L."/>
            <person name="Sondergaard T.E."/>
        </authorList>
    </citation>
    <scope>NUCLEOTIDE SEQUENCE [LARGE SCALE GENOMIC DNA]</scope>
    <source>
        <strain evidence="2 3">AAU 773</strain>
    </source>
</reference>
<dbReference type="PANTHER" id="PTHR48083">
    <property type="entry name" value="MEDIUM-CHAIN SPECIFIC ACYL-COA DEHYDROGENASE, MITOCHONDRIAL-RELATED"/>
    <property type="match status" value="1"/>
</dbReference>
<keyword evidence="3" id="KW-1185">Reference proteome</keyword>
<dbReference type="PANTHER" id="PTHR48083:SF28">
    <property type="entry name" value="ACYL-COA DEHYDROGENASE FAMILY PROTEIN (AFU_ORTHOLOGUE AFUA_6G10880)-RELATED"/>
    <property type="match status" value="1"/>
</dbReference>
<name>A0ABR2I1A6_9PEZI</name>
<proteinExistence type="predicted"/>
<dbReference type="InterPro" id="IPR046373">
    <property type="entry name" value="Acyl-CoA_Oxase/DH_mid-dom_sf"/>
</dbReference>
<dbReference type="PROSITE" id="PS00072">
    <property type="entry name" value="ACYL_COA_DH_1"/>
    <property type="match status" value="1"/>
</dbReference>
<dbReference type="InterPro" id="IPR050741">
    <property type="entry name" value="Acyl-CoA_dehydrogenase"/>
</dbReference>
<accession>A0ABR2I1A6</accession>
<sequence>MGDFLPGVAIAFAGASNVGAPPIIYSGTAALKRLWLPGLFTWDTSFCLAITEATAGSDVSAICTSALRIPDGTVHIVNGMKKRVISPYASGISIHKIHNTGHNASDSLWVELTDVKVPIEN</sequence>
<evidence type="ECO:0000256" key="1">
    <source>
        <dbReference type="ARBA" id="ARBA00023002"/>
    </source>
</evidence>
<evidence type="ECO:0000313" key="2">
    <source>
        <dbReference type="EMBL" id="KAK8856106.1"/>
    </source>
</evidence>
<dbReference type="InterPro" id="IPR037069">
    <property type="entry name" value="AcylCoA_DH/ox_N_sf"/>
</dbReference>
<gene>
    <name evidence="2" type="ORF">PGQ11_012018</name>
</gene>
<dbReference type="InterPro" id="IPR006089">
    <property type="entry name" value="Acyl-CoA_DH_CS"/>
</dbReference>
<dbReference type="SUPFAM" id="SSF56645">
    <property type="entry name" value="Acyl-CoA dehydrogenase NM domain-like"/>
    <property type="match status" value="1"/>
</dbReference>
<protein>
    <submittedName>
        <fullName evidence="2">Acyl-CoA dehydrogenase</fullName>
    </submittedName>
</protein>
<dbReference type="Gene3D" id="1.10.540.10">
    <property type="entry name" value="Acyl-CoA dehydrogenase/oxidase, N-terminal domain"/>
    <property type="match status" value="1"/>
</dbReference>
<dbReference type="EMBL" id="JAPCWZ010000007">
    <property type="protein sequence ID" value="KAK8856106.1"/>
    <property type="molecule type" value="Genomic_DNA"/>
</dbReference>
<evidence type="ECO:0000313" key="3">
    <source>
        <dbReference type="Proteomes" id="UP001390339"/>
    </source>
</evidence>